<protein>
    <submittedName>
        <fullName evidence="2">Sulfate adenylyltransferase</fullName>
    </submittedName>
</protein>
<evidence type="ECO:0000313" key="3">
    <source>
        <dbReference type="Proteomes" id="UP000256695"/>
    </source>
</evidence>
<evidence type="ECO:0000259" key="1">
    <source>
        <dbReference type="Pfam" id="PF01747"/>
    </source>
</evidence>
<evidence type="ECO:0000313" key="2">
    <source>
        <dbReference type="EMBL" id="RDU73551.1"/>
    </source>
</evidence>
<sequence>MYKNCSYPCPLLLSPSGKKNQEVLLSSKKNEIIDLVCDKKIIGNICVDDIFPINPQQRLLQIGAVLEEKNYIAKRIGEYAVTGKLELNEYPLTSYKNFLEEKKKSLHAKKITGIIFNANPIHRVHEKILRDELNHSDLIVIFLLRHHREDFLDFTLRKKSLELVLNNFFAKEKICIIPLDSTYLFAGHNKIILYALIAKNYGCTKIVLGQKTSGLSLYYNKQTRHSILDSLKGIDIQISLLDEYVYCTKCQCLLNIKSCPHGKHHHITYDSNALLHFFKLGIIPPTILMRKEVSALILKTLLPQREEIMKPIYYNILPSDGIFSEDIQEDFYTKLTELYKIKN</sequence>
<dbReference type="Proteomes" id="UP000256695">
    <property type="component" value="Unassembled WGS sequence"/>
</dbReference>
<dbReference type="Pfam" id="PF01747">
    <property type="entry name" value="ATP-sulfurylase"/>
    <property type="match status" value="1"/>
</dbReference>
<gene>
    <name evidence="2" type="ORF">CQA57_04780</name>
</gene>
<dbReference type="PANTHER" id="PTHR43509">
    <property type="match status" value="1"/>
</dbReference>
<reference evidence="2 3" key="1">
    <citation type="submission" date="2018-04" db="EMBL/GenBank/DDBJ databases">
        <title>Novel Campyloabacter and Helicobacter Species and Strains.</title>
        <authorList>
            <person name="Mannion A.J."/>
            <person name="Shen Z."/>
            <person name="Fox J.G."/>
        </authorList>
    </citation>
    <scope>NUCLEOTIDE SEQUENCE [LARGE SCALE GENOMIC DNA]</scope>
    <source>
        <strain evidence="2 3">MIT 04-9362</strain>
    </source>
</reference>
<name>A0A3D8J9J8_9HELI</name>
<keyword evidence="2" id="KW-0808">Transferase</keyword>
<dbReference type="OrthoDB" id="9804504at2"/>
<dbReference type="EMBL" id="NXLX01000010">
    <property type="protein sequence ID" value="RDU73551.1"/>
    <property type="molecule type" value="Genomic_DNA"/>
</dbReference>
<comment type="caution">
    <text evidence="2">The sequence shown here is derived from an EMBL/GenBank/DDBJ whole genome shotgun (WGS) entry which is preliminary data.</text>
</comment>
<dbReference type="PANTHER" id="PTHR43509:SF1">
    <property type="entry name" value="SULFATE ADENYLYLTRANSFERASE"/>
    <property type="match status" value="1"/>
</dbReference>
<keyword evidence="3" id="KW-1185">Reference proteome</keyword>
<organism evidence="2 3">
    <name type="scientific">Helicobacter anseris</name>
    <dbReference type="NCBI Taxonomy" id="375926"/>
    <lineage>
        <taxon>Bacteria</taxon>
        <taxon>Pseudomonadati</taxon>
        <taxon>Campylobacterota</taxon>
        <taxon>Epsilonproteobacteria</taxon>
        <taxon>Campylobacterales</taxon>
        <taxon>Helicobacteraceae</taxon>
        <taxon>Helicobacter</taxon>
    </lineage>
</organism>
<feature type="domain" description="Sulphate adenylyltransferase catalytic" evidence="1">
    <location>
        <begin position="99"/>
        <end position="299"/>
    </location>
</feature>
<dbReference type="InterPro" id="IPR014729">
    <property type="entry name" value="Rossmann-like_a/b/a_fold"/>
</dbReference>
<dbReference type="Gene3D" id="3.40.50.620">
    <property type="entry name" value="HUPs"/>
    <property type="match status" value="1"/>
</dbReference>
<dbReference type="GO" id="GO:0004781">
    <property type="term" value="F:sulfate adenylyltransferase (ATP) activity"/>
    <property type="evidence" value="ECO:0007669"/>
    <property type="project" value="InterPro"/>
</dbReference>
<dbReference type="SUPFAM" id="SSF52374">
    <property type="entry name" value="Nucleotidylyl transferase"/>
    <property type="match status" value="1"/>
</dbReference>
<accession>A0A3D8J9J8</accession>
<keyword evidence="2" id="KW-0548">Nucleotidyltransferase</keyword>
<proteinExistence type="predicted"/>
<dbReference type="InterPro" id="IPR024951">
    <property type="entry name" value="Sulfurylase_cat_dom"/>
</dbReference>
<dbReference type="AlphaFoldDB" id="A0A3D8J9J8"/>